<evidence type="ECO:0000313" key="4">
    <source>
        <dbReference type="Proteomes" id="UP001629246"/>
    </source>
</evidence>
<dbReference type="InterPro" id="IPR036291">
    <property type="entry name" value="NAD(P)-bd_dom_sf"/>
</dbReference>
<dbReference type="InterPro" id="IPR051267">
    <property type="entry name" value="STEAP_metalloreductase"/>
</dbReference>
<feature type="domain" description="Pyrroline-5-carboxylate reductase catalytic N-terminal" evidence="2">
    <location>
        <begin position="2"/>
        <end position="90"/>
    </location>
</feature>
<evidence type="ECO:0000313" key="3">
    <source>
        <dbReference type="EMBL" id="MFL9923964.1"/>
    </source>
</evidence>
<dbReference type="EMBL" id="JAQQFM010000003">
    <property type="protein sequence ID" value="MFL9923964.1"/>
    <property type="molecule type" value="Genomic_DNA"/>
</dbReference>
<keyword evidence="1" id="KW-0560">Oxidoreductase</keyword>
<evidence type="ECO:0000256" key="1">
    <source>
        <dbReference type="ARBA" id="ARBA00023002"/>
    </source>
</evidence>
<dbReference type="RefSeq" id="WP_408156130.1">
    <property type="nucleotide sequence ID" value="NZ_JAQQFM010000003.1"/>
</dbReference>
<keyword evidence="4" id="KW-1185">Reference proteome</keyword>
<comment type="caution">
    <text evidence="3">The sequence shown here is derived from an EMBL/GenBank/DDBJ whole genome shotgun (WGS) entry which is preliminary data.</text>
</comment>
<reference evidence="3 4" key="1">
    <citation type="journal article" date="2024" name="Chem. Sci.">
        <title>Discovery of megapolipeptins by genome mining of a Burkholderiales bacteria collection.</title>
        <authorList>
            <person name="Paulo B.S."/>
            <person name="Recchia M.J.J."/>
            <person name="Lee S."/>
            <person name="Fergusson C.H."/>
            <person name="Romanowski S.B."/>
            <person name="Hernandez A."/>
            <person name="Krull N."/>
            <person name="Liu D.Y."/>
            <person name="Cavanagh H."/>
            <person name="Bos A."/>
            <person name="Gray C.A."/>
            <person name="Murphy B.T."/>
            <person name="Linington R.G."/>
            <person name="Eustaquio A.S."/>
        </authorList>
    </citation>
    <scope>NUCLEOTIDE SEQUENCE [LARGE SCALE GENOMIC DNA]</scope>
    <source>
        <strain evidence="3 4">RL21-008-BIB-A</strain>
    </source>
</reference>
<dbReference type="Proteomes" id="UP001629246">
    <property type="component" value="Unassembled WGS sequence"/>
</dbReference>
<gene>
    <name evidence="3" type="ORF">PQR62_06805</name>
</gene>
<sequence length="207" mass="20934">MKVTVLGYGNVGSAMIKQLGKAGHQVTVTGRDMDKAATVAHQFGAGAKAPAEAAGDAEAILVAVPYGDAVTALKSLGDLNGKLIIDVTNPLTADYMGITVGFSSSAAEEIAKALPGAKVVKAFNTLFAQVMAEGGDFGGSKASAFFAGDDAQAKSAVQALIESIGFAPVDAGGLKNARYLEPLAGLNIYLGYGAGLGTQIAPTWLKR</sequence>
<organism evidence="3 4">
    <name type="scientific">Herbaspirillum lusitanum</name>
    <dbReference type="NCBI Taxonomy" id="213312"/>
    <lineage>
        <taxon>Bacteria</taxon>
        <taxon>Pseudomonadati</taxon>
        <taxon>Pseudomonadota</taxon>
        <taxon>Betaproteobacteria</taxon>
        <taxon>Burkholderiales</taxon>
        <taxon>Oxalobacteraceae</taxon>
        <taxon>Herbaspirillum</taxon>
    </lineage>
</organism>
<accession>A0ABW9A698</accession>
<evidence type="ECO:0000259" key="2">
    <source>
        <dbReference type="Pfam" id="PF03807"/>
    </source>
</evidence>
<dbReference type="PANTHER" id="PTHR14239">
    <property type="entry name" value="DUDULIN-RELATED"/>
    <property type="match status" value="1"/>
</dbReference>
<dbReference type="Pfam" id="PF03807">
    <property type="entry name" value="F420_oxidored"/>
    <property type="match status" value="1"/>
</dbReference>
<dbReference type="SUPFAM" id="SSF51735">
    <property type="entry name" value="NAD(P)-binding Rossmann-fold domains"/>
    <property type="match status" value="1"/>
</dbReference>
<name>A0ABW9A698_9BURK</name>
<proteinExistence type="predicted"/>
<dbReference type="Gene3D" id="3.40.50.720">
    <property type="entry name" value="NAD(P)-binding Rossmann-like Domain"/>
    <property type="match status" value="1"/>
</dbReference>
<dbReference type="InterPro" id="IPR028939">
    <property type="entry name" value="P5C_Rdtase_cat_N"/>
</dbReference>
<protein>
    <submittedName>
        <fullName evidence="3">NAD(P)-binding domain-containing protein</fullName>
    </submittedName>
</protein>
<dbReference type="PANTHER" id="PTHR14239:SF10">
    <property type="entry name" value="REDUCTASE"/>
    <property type="match status" value="1"/>
</dbReference>